<keyword evidence="6" id="KW-1185">Reference proteome</keyword>
<proteinExistence type="predicted"/>
<feature type="region of interest" description="Disordered" evidence="3">
    <location>
        <begin position="1"/>
        <end position="33"/>
    </location>
</feature>
<keyword evidence="2" id="KW-0067">ATP-binding</keyword>
<feature type="compositionally biased region" description="Basic residues" evidence="3">
    <location>
        <begin position="349"/>
        <end position="358"/>
    </location>
</feature>
<evidence type="ECO:0000256" key="1">
    <source>
        <dbReference type="ARBA" id="ARBA00022741"/>
    </source>
</evidence>
<dbReference type="GO" id="GO:0016301">
    <property type="term" value="F:kinase activity"/>
    <property type="evidence" value="ECO:0007669"/>
    <property type="project" value="UniProtKB-KW"/>
</dbReference>
<protein>
    <submittedName>
        <fullName evidence="5">Protein kinase</fullName>
    </submittedName>
</protein>
<dbReference type="RefSeq" id="WP_394823296.1">
    <property type="nucleotide sequence ID" value="NZ_CP089984.1"/>
</dbReference>
<dbReference type="Pfam" id="PF07714">
    <property type="entry name" value="PK_Tyr_Ser-Thr"/>
    <property type="match status" value="1"/>
</dbReference>
<keyword evidence="5" id="KW-0808">Transferase</keyword>
<dbReference type="Gene3D" id="1.10.510.10">
    <property type="entry name" value="Transferase(Phosphotransferase) domain 1"/>
    <property type="match status" value="1"/>
</dbReference>
<evidence type="ECO:0000256" key="2">
    <source>
        <dbReference type="ARBA" id="ARBA00022840"/>
    </source>
</evidence>
<keyword evidence="1" id="KW-0547">Nucleotide-binding</keyword>
<dbReference type="Proteomes" id="UP001370348">
    <property type="component" value="Chromosome"/>
</dbReference>
<dbReference type="InterPro" id="IPR001245">
    <property type="entry name" value="Ser-Thr/Tyr_kinase_cat_dom"/>
</dbReference>
<dbReference type="InterPro" id="IPR050198">
    <property type="entry name" value="Non-receptor_tyrosine_kinases"/>
</dbReference>
<dbReference type="Gene3D" id="3.30.200.20">
    <property type="entry name" value="Phosphorylase Kinase, domain 1"/>
    <property type="match status" value="1"/>
</dbReference>
<gene>
    <name evidence="5" type="ORF">LZC94_38340</name>
</gene>
<evidence type="ECO:0000256" key="3">
    <source>
        <dbReference type="SAM" id="MobiDB-lite"/>
    </source>
</evidence>
<feature type="domain" description="Protein kinase" evidence="4">
    <location>
        <begin position="36"/>
        <end position="313"/>
    </location>
</feature>
<dbReference type="PANTHER" id="PTHR24418">
    <property type="entry name" value="TYROSINE-PROTEIN KINASE"/>
    <property type="match status" value="1"/>
</dbReference>
<dbReference type="InterPro" id="IPR000719">
    <property type="entry name" value="Prot_kinase_dom"/>
</dbReference>
<evidence type="ECO:0000259" key="4">
    <source>
        <dbReference type="PROSITE" id="PS50011"/>
    </source>
</evidence>
<dbReference type="PROSITE" id="PS50011">
    <property type="entry name" value="PROTEIN_KINASE_DOM"/>
    <property type="match status" value="1"/>
</dbReference>
<evidence type="ECO:0000313" key="5">
    <source>
        <dbReference type="EMBL" id="WXB13683.1"/>
    </source>
</evidence>
<evidence type="ECO:0000313" key="6">
    <source>
        <dbReference type="Proteomes" id="UP001370348"/>
    </source>
</evidence>
<dbReference type="EMBL" id="CP089984">
    <property type="protein sequence ID" value="WXB13683.1"/>
    <property type="molecule type" value="Genomic_DNA"/>
</dbReference>
<organism evidence="5 6">
    <name type="scientific">Pendulispora albinea</name>
    <dbReference type="NCBI Taxonomy" id="2741071"/>
    <lineage>
        <taxon>Bacteria</taxon>
        <taxon>Pseudomonadati</taxon>
        <taxon>Myxococcota</taxon>
        <taxon>Myxococcia</taxon>
        <taxon>Myxococcales</taxon>
        <taxon>Sorangiineae</taxon>
        <taxon>Pendulisporaceae</taxon>
        <taxon>Pendulispora</taxon>
    </lineage>
</organism>
<dbReference type="SUPFAM" id="SSF56112">
    <property type="entry name" value="Protein kinase-like (PK-like)"/>
    <property type="match status" value="1"/>
</dbReference>
<name>A0ABZ2LS11_9BACT</name>
<dbReference type="InterPro" id="IPR011009">
    <property type="entry name" value="Kinase-like_dom_sf"/>
</dbReference>
<accession>A0ABZ2LS11</accession>
<keyword evidence="5" id="KW-0418">Kinase</keyword>
<feature type="region of interest" description="Disordered" evidence="3">
    <location>
        <begin position="335"/>
        <end position="358"/>
    </location>
</feature>
<sequence>MARPTPLPPVDRRRAIALSSDVPGASGSSAPPDRRVILGAELGRGNASTVFAGVLESPHGVQRRVAVKVIDASTHDEQEPVPTAIFNAVKMAALIVHPNVAATYEVVFEGHTVMIISELIDGCTLEAFIDAYTKMDRKVPPDLALFMATEIAEGLAAARDTRNLEGGLLNMSHGELSAREVLVSWNGEVKLTDFGLAQAIRPASGVRNIRSFARRAATLAPEVAKGRRPDARSDVFALGILMREMLVGPRWSPSISDQDAFARAREGDIEMNVLEPRLYEPVAEILNRALELDPSNRFPHAGAMAFELRRASLPLGIGDNRLFLRHAMHDMLAIPPETDQASEADRTAPARRSRTGHL</sequence>
<reference evidence="5 6" key="1">
    <citation type="submission" date="2021-12" db="EMBL/GenBank/DDBJ databases">
        <title>Discovery of the Pendulisporaceae a myxobacterial family with distinct sporulation behavior and unique specialized metabolism.</title>
        <authorList>
            <person name="Garcia R."/>
            <person name="Popoff A."/>
            <person name="Bader C.D."/>
            <person name="Loehr J."/>
            <person name="Walesch S."/>
            <person name="Walt C."/>
            <person name="Boldt J."/>
            <person name="Bunk B."/>
            <person name="Haeckl F.J.F.P.J."/>
            <person name="Gunesch A.P."/>
            <person name="Birkelbach J."/>
            <person name="Nuebel U."/>
            <person name="Pietschmann T."/>
            <person name="Bach T."/>
            <person name="Mueller R."/>
        </authorList>
    </citation>
    <scope>NUCLEOTIDE SEQUENCE [LARGE SCALE GENOMIC DNA]</scope>
    <source>
        <strain evidence="5 6">MSr11954</strain>
    </source>
</reference>